<evidence type="ECO:0000313" key="6">
    <source>
        <dbReference type="EMBL" id="KKG53688.1"/>
    </source>
</evidence>
<dbReference type="PATRIC" id="fig|2209.39.peg.3409"/>
<evidence type="ECO:0000313" key="23">
    <source>
        <dbReference type="Proteomes" id="UP000034667"/>
    </source>
</evidence>
<dbReference type="EMBL" id="JJPB01000145">
    <property type="protein sequence ID" value="KKG27770.1"/>
    <property type="molecule type" value="Genomic_DNA"/>
</dbReference>
<evidence type="ECO:0000313" key="15">
    <source>
        <dbReference type="Proteomes" id="UP000033878"/>
    </source>
</evidence>
<dbReference type="Proteomes" id="UP000034667">
    <property type="component" value="Unassembled WGS sequence"/>
</dbReference>
<dbReference type="EMBL" id="JJQE01000050">
    <property type="protein sequence ID" value="KKH30394.1"/>
    <property type="molecule type" value="Genomic_DNA"/>
</dbReference>
<dbReference type="Proteomes" id="UP000034921">
    <property type="component" value="Unassembled WGS sequence"/>
</dbReference>
<dbReference type="EMBL" id="JJPP01000153">
    <property type="protein sequence ID" value="KKG76427.1"/>
    <property type="molecule type" value="Genomic_DNA"/>
</dbReference>
<evidence type="ECO:0000313" key="5">
    <source>
        <dbReference type="EMBL" id="KKG46484.1"/>
    </source>
</evidence>
<dbReference type="EMBL" id="JJPT01000113">
    <property type="protein sequence ID" value="KKG89786.1"/>
    <property type="molecule type" value="Genomic_DNA"/>
</dbReference>
<evidence type="ECO:0000313" key="13">
    <source>
        <dbReference type="EMBL" id="KKH09976.1"/>
    </source>
</evidence>
<evidence type="ECO:0000313" key="3">
    <source>
        <dbReference type="EMBL" id="KKG40539.1"/>
    </source>
</evidence>
<evidence type="ECO:0000313" key="12">
    <source>
        <dbReference type="EMBL" id="KKH07420.1"/>
    </source>
</evidence>
<proteinExistence type="predicted"/>
<evidence type="ECO:0000313" key="24">
    <source>
        <dbReference type="Proteomes" id="UP000034817"/>
    </source>
</evidence>
<evidence type="ECO:0000313" key="27">
    <source>
        <dbReference type="Proteomes" id="UP000034944"/>
    </source>
</evidence>
<reference evidence="15 16" key="1">
    <citation type="journal article" date="2015" name="ISME J.">
        <title>Genomic and phenotypic differentiation among Methanosarcina mazei populations from Columbia River sediment.</title>
        <authorList>
            <person name="Youngblut N.D."/>
            <person name="Wirth J.S."/>
            <person name="Henriksen J.R."/>
            <person name="Smith M."/>
            <person name="Simon H."/>
            <person name="Metcalf W.W."/>
            <person name="Whitaker R.J."/>
        </authorList>
    </citation>
    <scope>NUCLEOTIDE SEQUENCE [LARGE SCALE GENOMIC DNA]</scope>
    <source>
        <strain evidence="14 26">1.F.M.0.5</strain>
        <strain evidence="2 15">3.F.A.1A.3</strain>
        <strain evidence="4 21">3.F.A.2.12</strain>
        <strain evidence="3 23">3.F.A.2.3</strain>
        <strain evidence="5 18">3.F.A.2.5</strain>
        <strain evidence="7 19">3.F.A.2.6</strain>
        <strain evidence="6 20">3.F.A.2.7</strain>
        <strain evidence="8 17">3.H.A.1A.2</strain>
        <strain evidence="9 24">3.H.A.2.4</strain>
        <strain evidence="10 16">3.H.A.2.5</strain>
        <strain evidence="11 22">3.H.M.1A.1</strain>
        <strain evidence="12 25">3.H.T.1A.1</strain>
        <strain evidence="13 27">3.H.T.1A.2</strain>
    </source>
</reference>
<comment type="caution">
    <text evidence="3">The sequence shown here is derived from an EMBL/GenBank/DDBJ whole genome shotgun (WGS) entry which is preliminary data.</text>
</comment>
<evidence type="ECO:0000313" key="19">
    <source>
        <dbReference type="Proteomes" id="UP000034195"/>
    </source>
</evidence>
<dbReference type="Proteomes" id="UP000034074">
    <property type="component" value="Unassembled WGS sequence"/>
</dbReference>
<dbReference type="Proteomes" id="UP000033878">
    <property type="component" value="Unassembled WGS sequence"/>
</dbReference>
<evidence type="ECO:0000313" key="2">
    <source>
        <dbReference type="EMBL" id="KKG27770.1"/>
    </source>
</evidence>
<keyword evidence="1" id="KW-1133">Transmembrane helix</keyword>
<feature type="transmembrane region" description="Helical" evidence="1">
    <location>
        <begin position="104"/>
        <end position="120"/>
    </location>
</feature>
<dbReference type="Proteomes" id="UP000034151">
    <property type="component" value="Unassembled WGS sequence"/>
</dbReference>
<feature type="transmembrane region" description="Helical" evidence="1">
    <location>
        <begin position="63"/>
        <end position="84"/>
    </location>
</feature>
<feature type="transmembrane region" description="Helical" evidence="1">
    <location>
        <begin position="23"/>
        <end position="42"/>
    </location>
</feature>
<evidence type="ECO:0000313" key="26">
    <source>
        <dbReference type="Proteomes" id="UP000034921"/>
    </source>
</evidence>
<organism evidence="3 23">
    <name type="scientific">Methanosarcina mazei</name>
    <name type="common">Methanosarcina frisia</name>
    <dbReference type="NCBI Taxonomy" id="2209"/>
    <lineage>
        <taxon>Archaea</taxon>
        <taxon>Methanobacteriati</taxon>
        <taxon>Methanobacteriota</taxon>
        <taxon>Stenosarchaea group</taxon>
        <taxon>Methanomicrobia</taxon>
        <taxon>Methanosarcinales</taxon>
        <taxon>Methanosarcinaceae</taxon>
        <taxon>Methanosarcina</taxon>
    </lineage>
</organism>
<dbReference type="EMBL" id="JJPZ01000097">
    <property type="protein sequence ID" value="KKH09976.1"/>
    <property type="molecule type" value="Genomic_DNA"/>
</dbReference>
<name>A0A0F8FE50_METMZ</name>
<dbReference type="EMBL" id="JJPE01000150">
    <property type="protein sequence ID" value="KKG40539.1"/>
    <property type="molecule type" value="Genomic_DNA"/>
</dbReference>
<evidence type="ECO:0000313" key="21">
    <source>
        <dbReference type="Proteomes" id="UP000034577"/>
    </source>
</evidence>
<gene>
    <name evidence="4" type="ORF">DU35_18690</name>
    <name evidence="6" type="ORF">DU36_15515</name>
    <name evidence="7" type="ORF">DU38_15060</name>
    <name evidence="5" type="ORF">DU39_15610</name>
    <name evidence="3" type="ORF">DU41_15285</name>
    <name evidence="8" type="ORF">DU46_15255</name>
    <name evidence="2" type="ORF">DU49_15145</name>
    <name evidence="12" type="ORF">DU51_16020</name>
    <name evidence="9" type="ORF">DU55_03655</name>
    <name evidence="14" type="ORF">DU60_15265</name>
    <name evidence="10" type="ORF">DU61_13755</name>
    <name evidence="13" type="ORF">DU62_15215</name>
    <name evidence="11" type="ORF">DU69_13005</name>
</gene>
<evidence type="ECO:0000313" key="7">
    <source>
        <dbReference type="EMBL" id="KKG53760.1"/>
    </source>
</evidence>
<dbReference type="EMBL" id="JJPD01000086">
    <property type="protein sequence ID" value="KKG41982.1"/>
    <property type="molecule type" value="Genomic_DNA"/>
</dbReference>
<dbReference type="EMBL" id="JJPY01000089">
    <property type="protein sequence ID" value="KKH07420.1"/>
    <property type="molecule type" value="Genomic_DNA"/>
</dbReference>
<evidence type="ECO:0000313" key="14">
    <source>
        <dbReference type="EMBL" id="KKH30394.1"/>
    </source>
</evidence>
<evidence type="ECO:0000313" key="16">
    <source>
        <dbReference type="Proteomes" id="UP000033889"/>
    </source>
</evidence>
<evidence type="ECO:0000313" key="11">
    <source>
        <dbReference type="EMBL" id="KKG89786.1"/>
    </source>
</evidence>
<dbReference type="Proteomes" id="UP000034820">
    <property type="component" value="Unassembled WGS sequence"/>
</dbReference>
<evidence type="ECO:0000313" key="9">
    <source>
        <dbReference type="EMBL" id="KKG76427.1"/>
    </source>
</evidence>
<dbReference type="Proteomes" id="UP000034195">
    <property type="component" value="Unassembled WGS sequence"/>
</dbReference>
<sequence>MLIYYFYIFRDKMEINLTENFDLIGILQIAIILISAIIYYFGVRWGETNAEEYSAASHYFAGVLFVINYLLKPYFLILIVEFFVKNYTSYYSDLTIFKLEIDSFWVFFLYLLIVFVEYVMHKIVHLSTKRFVEKRKLLDEFEFRDCQKINQCEQFILLNLIPFLVITITYGFYKTNAPFEIILPSFIIAFLTFTNLAFCAGYCNAHYSKSVLYLKNGMVIDGIILKYGSYVYVLTKNKTCLINRDDICTIKVNENSKKLCCDYFTVAYKKLTSFFGKL</sequence>
<dbReference type="EMBL" id="JJPQ01000095">
    <property type="protein sequence ID" value="KKG81217.1"/>
    <property type="molecule type" value="Genomic_DNA"/>
</dbReference>
<dbReference type="Gene3D" id="2.30.30.100">
    <property type="match status" value="1"/>
</dbReference>
<dbReference type="Proteomes" id="UP000034657">
    <property type="component" value="Unassembled WGS sequence"/>
</dbReference>
<evidence type="ECO:0000256" key="1">
    <source>
        <dbReference type="SAM" id="Phobius"/>
    </source>
</evidence>
<evidence type="ECO:0000313" key="10">
    <source>
        <dbReference type="EMBL" id="KKG81217.1"/>
    </source>
</evidence>
<dbReference type="Proteomes" id="UP000033889">
    <property type="component" value="Unassembled WGS sequence"/>
</dbReference>
<dbReference type="Proteomes" id="UP000034577">
    <property type="component" value="Unassembled WGS sequence"/>
</dbReference>
<evidence type="ECO:0000313" key="20">
    <source>
        <dbReference type="Proteomes" id="UP000034243"/>
    </source>
</evidence>
<dbReference type="Proteomes" id="UP000034944">
    <property type="component" value="Unassembled WGS sequence"/>
</dbReference>
<protein>
    <submittedName>
        <fullName evidence="3">Uncharacterized protein</fullName>
    </submittedName>
</protein>
<feature type="transmembrane region" description="Helical" evidence="1">
    <location>
        <begin position="155"/>
        <end position="173"/>
    </location>
</feature>
<dbReference type="Proteomes" id="UP000034817">
    <property type="component" value="Unassembled WGS sequence"/>
</dbReference>
<dbReference type="Proteomes" id="UP000034243">
    <property type="component" value="Unassembled WGS sequence"/>
</dbReference>
<keyword evidence="1" id="KW-0472">Membrane</keyword>
<dbReference type="EMBL" id="JJPN01000122">
    <property type="protein sequence ID" value="KKG70122.1"/>
    <property type="molecule type" value="Genomic_DNA"/>
</dbReference>
<evidence type="ECO:0000313" key="17">
    <source>
        <dbReference type="Proteomes" id="UP000034074"/>
    </source>
</evidence>
<keyword evidence="1" id="KW-0812">Transmembrane</keyword>
<evidence type="ECO:0000313" key="8">
    <source>
        <dbReference type="EMBL" id="KKG70122.1"/>
    </source>
</evidence>
<accession>A0A0F8FE50</accession>
<evidence type="ECO:0000313" key="18">
    <source>
        <dbReference type="Proteomes" id="UP000034151"/>
    </source>
</evidence>
<dbReference type="EMBL" id="JJPG01000050">
    <property type="protein sequence ID" value="KKG53760.1"/>
    <property type="molecule type" value="Genomic_DNA"/>
</dbReference>
<dbReference type="AlphaFoldDB" id="A0A0F8FE50"/>
<feature type="transmembrane region" description="Helical" evidence="1">
    <location>
        <begin position="185"/>
        <end position="205"/>
    </location>
</feature>
<evidence type="ECO:0000313" key="22">
    <source>
        <dbReference type="Proteomes" id="UP000034657"/>
    </source>
</evidence>
<dbReference type="EMBL" id="JJPH01000048">
    <property type="protein sequence ID" value="KKG53688.1"/>
    <property type="molecule type" value="Genomic_DNA"/>
</dbReference>
<dbReference type="EMBL" id="JJPF01000014">
    <property type="protein sequence ID" value="KKG46484.1"/>
    <property type="molecule type" value="Genomic_DNA"/>
</dbReference>
<evidence type="ECO:0000313" key="25">
    <source>
        <dbReference type="Proteomes" id="UP000034820"/>
    </source>
</evidence>
<evidence type="ECO:0000313" key="4">
    <source>
        <dbReference type="EMBL" id="KKG41982.1"/>
    </source>
</evidence>